<proteinExistence type="predicted"/>
<dbReference type="AlphaFoldDB" id="A0A399T168"/>
<dbReference type="InterPro" id="IPR012373">
    <property type="entry name" value="Ferrdict_sens_TM"/>
</dbReference>
<feature type="domain" description="FecR protein" evidence="2">
    <location>
        <begin position="135"/>
        <end position="225"/>
    </location>
</feature>
<dbReference type="Gene3D" id="2.60.120.1440">
    <property type="match status" value="1"/>
</dbReference>
<keyword evidence="1" id="KW-0812">Transmembrane</keyword>
<evidence type="ECO:0000313" key="4">
    <source>
        <dbReference type="EMBL" id="RIJ48017.1"/>
    </source>
</evidence>
<dbReference type="GO" id="GO:0016989">
    <property type="term" value="F:sigma factor antagonist activity"/>
    <property type="evidence" value="ECO:0007669"/>
    <property type="project" value="TreeGrafter"/>
</dbReference>
<evidence type="ECO:0000256" key="1">
    <source>
        <dbReference type="SAM" id="Phobius"/>
    </source>
</evidence>
<protein>
    <submittedName>
        <fullName evidence="4">DUF4974 domain-containing protein</fullName>
    </submittedName>
</protein>
<dbReference type="InterPro" id="IPR006860">
    <property type="entry name" value="FecR"/>
</dbReference>
<feature type="domain" description="Protein FecR C-terminal" evidence="3">
    <location>
        <begin position="274"/>
        <end position="334"/>
    </location>
</feature>
<organism evidence="4 5">
    <name type="scientific">Maribellus luteus</name>
    <dbReference type="NCBI Taxonomy" id="2305463"/>
    <lineage>
        <taxon>Bacteria</taxon>
        <taxon>Pseudomonadati</taxon>
        <taxon>Bacteroidota</taxon>
        <taxon>Bacteroidia</taxon>
        <taxon>Marinilabiliales</taxon>
        <taxon>Prolixibacteraceae</taxon>
        <taxon>Maribellus</taxon>
    </lineage>
</organism>
<dbReference type="FunFam" id="2.60.120.1440:FF:000001">
    <property type="entry name" value="Putative anti-sigma factor"/>
    <property type="match status" value="1"/>
</dbReference>
<name>A0A399T168_9BACT</name>
<comment type="caution">
    <text evidence="4">The sequence shown here is derived from an EMBL/GenBank/DDBJ whole genome shotgun (WGS) entry which is preliminary data.</text>
</comment>
<keyword evidence="1" id="KW-1133">Transmembrane helix</keyword>
<keyword evidence="1" id="KW-0472">Membrane</keyword>
<feature type="transmembrane region" description="Helical" evidence="1">
    <location>
        <begin position="92"/>
        <end position="112"/>
    </location>
</feature>
<dbReference type="Proteomes" id="UP000265926">
    <property type="component" value="Unassembled WGS sequence"/>
</dbReference>
<gene>
    <name evidence="4" type="ORF">D1614_12950</name>
</gene>
<sequence length="358" mass="40724">MYMNKETLIKYLNNGCSDSEFDEFVSWVKKEAGSETSQSWSRNLWKTFEPSIINESEATYNVLLDKIHHRINLQNNQTSKGKIITFSTVVKWFNRVAAVLFIPLVILTFYWYTTSNLQAGKLANLTVDSLEVIAPVGSRTVVELSDGTQVTLNYGSKLKYPWYFTGNKREVTLVGEGYFDVAHNPDKPFIVKTGKVNVKALGTEFNVRAYPEYDIVATTLVEGKVVVEKVNADNQIQNLGTMVPGQHVEYNFATGEMTSINDLTYKYIAWKDGKLIFDNTPIVQVAEELGKMYNVDIDIADNIKDLTYTVTFGDDPLFLILDLMTEITPITYKVFPRKKLEDGTYSKQRIKIEKTDKV</sequence>
<dbReference type="PIRSF" id="PIRSF018266">
    <property type="entry name" value="FecR"/>
    <property type="match status" value="1"/>
</dbReference>
<dbReference type="Pfam" id="PF04773">
    <property type="entry name" value="FecR"/>
    <property type="match status" value="1"/>
</dbReference>
<accession>A0A399T168</accession>
<dbReference type="EMBL" id="QWGR01000006">
    <property type="protein sequence ID" value="RIJ48017.1"/>
    <property type="molecule type" value="Genomic_DNA"/>
</dbReference>
<dbReference type="PANTHER" id="PTHR30273:SF2">
    <property type="entry name" value="PROTEIN FECR"/>
    <property type="match status" value="1"/>
</dbReference>
<evidence type="ECO:0000313" key="5">
    <source>
        <dbReference type="Proteomes" id="UP000265926"/>
    </source>
</evidence>
<dbReference type="Pfam" id="PF16344">
    <property type="entry name" value="FecR_C"/>
    <property type="match status" value="1"/>
</dbReference>
<keyword evidence="5" id="KW-1185">Reference proteome</keyword>
<dbReference type="Gene3D" id="3.55.50.30">
    <property type="match status" value="1"/>
</dbReference>
<dbReference type="InterPro" id="IPR032508">
    <property type="entry name" value="FecR_C"/>
</dbReference>
<dbReference type="OrthoDB" id="1452822at2"/>
<dbReference type="PANTHER" id="PTHR30273">
    <property type="entry name" value="PERIPLASMIC SIGNAL SENSOR AND SIGMA FACTOR ACTIVATOR FECR-RELATED"/>
    <property type="match status" value="1"/>
</dbReference>
<evidence type="ECO:0000259" key="3">
    <source>
        <dbReference type="Pfam" id="PF16344"/>
    </source>
</evidence>
<reference evidence="4 5" key="1">
    <citation type="submission" date="2018-08" db="EMBL/GenBank/DDBJ databases">
        <title>Pallidiluteibacterium maritimus gen. nov., sp. nov., isolated from coastal sediment.</title>
        <authorList>
            <person name="Zhou L.Y."/>
        </authorList>
    </citation>
    <scope>NUCLEOTIDE SEQUENCE [LARGE SCALE GENOMIC DNA]</scope>
    <source>
        <strain evidence="4 5">XSD2</strain>
    </source>
</reference>
<evidence type="ECO:0000259" key="2">
    <source>
        <dbReference type="Pfam" id="PF04773"/>
    </source>
</evidence>